<keyword evidence="2" id="KW-0723">Serine/threonine-protein kinase</keyword>
<dbReference type="HOGENOM" id="CLU_710653_0_0_1"/>
<proteinExistence type="predicted"/>
<reference evidence="13" key="1">
    <citation type="journal article" date="2013" name="Nature">
        <title>Pan genome of the phytoplankton Emiliania underpins its global distribution.</title>
        <authorList>
            <person name="Read B.A."/>
            <person name="Kegel J."/>
            <person name="Klute M.J."/>
            <person name="Kuo A."/>
            <person name="Lefebvre S.C."/>
            <person name="Maumus F."/>
            <person name="Mayer C."/>
            <person name="Miller J."/>
            <person name="Monier A."/>
            <person name="Salamov A."/>
            <person name="Young J."/>
            <person name="Aguilar M."/>
            <person name="Claverie J.M."/>
            <person name="Frickenhaus S."/>
            <person name="Gonzalez K."/>
            <person name="Herman E.K."/>
            <person name="Lin Y.C."/>
            <person name="Napier J."/>
            <person name="Ogata H."/>
            <person name="Sarno A.F."/>
            <person name="Shmutz J."/>
            <person name="Schroeder D."/>
            <person name="de Vargas C."/>
            <person name="Verret F."/>
            <person name="von Dassow P."/>
            <person name="Valentin K."/>
            <person name="Van de Peer Y."/>
            <person name="Wheeler G."/>
            <person name="Dacks J.B."/>
            <person name="Delwiche C.F."/>
            <person name="Dyhrman S.T."/>
            <person name="Glockner G."/>
            <person name="John U."/>
            <person name="Richards T."/>
            <person name="Worden A.Z."/>
            <person name="Zhang X."/>
            <person name="Grigoriev I.V."/>
            <person name="Allen A.E."/>
            <person name="Bidle K."/>
            <person name="Borodovsky M."/>
            <person name="Bowler C."/>
            <person name="Brownlee C."/>
            <person name="Cock J.M."/>
            <person name="Elias M."/>
            <person name="Gladyshev V.N."/>
            <person name="Groth M."/>
            <person name="Guda C."/>
            <person name="Hadaegh A."/>
            <person name="Iglesias-Rodriguez M.D."/>
            <person name="Jenkins J."/>
            <person name="Jones B.M."/>
            <person name="Lawson T."/>
            <person name="Leese F."/>
            <person name="Lindquist E."/>
            <person name="Lobanov A."/>
            <person name="Lomsadze A."/>
            <person name="Malik S.B."/>
            <person name="Marsh M.E."/>
            <person name="Mackinder L."/>
            <person name="Mock T."/>
            <person name="Mueller-Roeber B."/>
            <person name="Pagarete A."/>
            <person name="Parker M."/>
            <person name="Probert I."/>
            <person name="Quesneville H."/>
            <person name="Raines C."/>
            <person name="Rensing S.A."/>
            <person name="Riano-Pachon D.M."/>
            <person name="Richier S."/>
            <person name="Rokitta S."/>
            <person name="Shiraiwa Y."/>
            <person name="Soanes D.M."/>
            <person name="van der Giezen M."/>
            <person name="Wahlund T.M."/>
            <person name="Williams B."/>
            <person name="Wilson W."/>
            <person name="Wolfe G."/>
            <person name="Wurch L.L."/>
        </authorList>
    </citation>
    <scope>NUCLEOTIDE SEQUENCE</scope>
</reference>
<comment type="catalytic activity">
    <reaction evidence="8">
        <text>L-seryl-[protein] + ATP = O-phospho-L-seryl-[protein] + ADP + H(+)</text>
        <dbReference type="Rhea" id="RHEA:17989"/>
        <dbReference type="Rhea" id="RHEA-COMP:9863"/>
        <dbReference type="Rhea" id="RHEA-COMP:11604"/>
        <dbReference type="ChEBI" id="CHEBI:15378"/>
        <dbReference type="ChEBI" id="CHEBI:29999"/>
        <dbReference type="ChEBI" id="CHEBI:30616"/>
        <dbReference type="ChEBI" id="CHEBI:83421"/>
        <dbReference type="ChEBI" id="CHEBI:456216"/>
        <dbReference type="EC" id="2.7.11.1"/>
    </reaction>
</comment>
<dbReference type="GO" id="GO:0004674">
    <property type="term" value="F:protein serine/threonine kinase activity"/>
    <property type="evidence" value="ECO:0007669"/>
    <property type="project" value="UniProtKB-KW"/>
</dbReference>
<keyword evidence="3" id="KW-0808">Transferase</keyword>
<dbReference type="GO" id="GO:0005524">
    <property type="term" value="F:ATP binding"/>
    <property type="evidence" value="ECO:0007669"/>
    <property type="project" value="UniProtKB-UniRule"/>
</dbReference>
<dbReference type="Gene3D" id="1.10.510.10">
    <property type="entry name" value="Transferase(Phosphotransferase) domain 1"/>
    <property type="match status" value="1"/>
</dbReference>
<dbReference type="STRING" id="2903.R1E4S0"/>
<comment type="catalytic activity">
    <reaction evidence="7">
        <text>L-threonyl-[protein] + ATP = O-phospho-L-threonyl-[protein] + ADP + H(+)</text>
        <dbReference type="Rhea" id="RHEA:46608"/>
        <dbReference type="Rhea" id="RHEA-COMP:11060"/>
        <dbReference type="Rhea" id="RHEA-COMP:11605"/>
        <dbReference type="ChEBI" id="CHEBI:15378"/>
        <dbReference type="ChEBI" id="CHEBI:30013"/>
        <dbReference type="ChEBI" id="CHEBI:30616"/>
        <dbReference type="ChEBI" id="CHEBI:61977"/>
        <dbReference type="ChEBI" id="CHEBI:456216"/>
        <dbReference type="EC" id="2.7.11.1"/>
    </reaction>
</comment>
<dbReference type="RefSeq" id="XP_005770455.1">
    <property type="nucleotide sequence ID" value="XM_005770398.1"/>
</dbReference>
<evidence type="ECO:0000256" key="10">
    <source>
        <dbReference type="SAM" id="MobiDB-lite"/>
    </source>
</evidence>
<dbReference type="InterPro" id="IPR017441">
    <property type="entry name" value="Protein_kinase_ATP_BS"/>
</dbReference>
<dbReference type="eggNOG" id="KOG1989">
    <property type="taxonomic scope" value="Eukaryota"/>
</dbReference>
<dbReference type="PROSITE" id="PS00107">
    <property type="entry name" value="PROTEIN_KINASE_ATP"/>
    <property type="match status" value="1"/>
</dbReference>
<dbReference type="AlphaFoldDB" id="A0A0D3J3E1"/>
<keyword evidence="13" id="KW-1185">Reference proteome</keyword>
<dbReference type="PANTHER" id="PTHR22967:SF57">
    <property type="entry name" value="AUXILIN, ISOFORM A-RELATED"/>
    <property type="match status" value="1"/>
</dbReference>
<evidence type="ECO:0000256" key="9">
    <source>
        <dbReference type="PROSITE-ProRule" id="PRU10141"/>
    </source>
</evidence>
<dbReference type="PANTHER" id="PTHR22967">
    <property type="entry name" value="SERINE/THREONINE PROTEIN KINASE"/>
    <property type="match status" value="1"/>
</dbReference>
<dbReference type="Proteomes" id="UP000013827">
    <property type="component" value="Unassembled WGS sequence"/>
</dbReference>
<dbReference type="PaxDb" id="2903-EOD18026"/>
<dbReference type="SUPFAM" id="SSF56112">
    <property type="entry name" value="Protein kinase-like (PK-like)"/>
    <property type="match status" value="1"/>
</dbReference>
<keyword evidence="4 9" id="KW-0547">Nucleotide-binding</keyword>
<dbReference type="KEGG" id="ehx:EMIHUDRAFT_196055"/>
<sequence length="389" mass="42253">MVDRFTAPGCVPVLVPVWRFSRAQCRERELYVIQSSASPAPMISDCFNAARWHLRAAFTARSEKCEGSGGGTVLLGSKVGEGSFSDVFAATERLPDGSTSRLAVKRVRLGGLPEADADACLLEATVMADLPPHPHLLATVGSVRRPSFVGPGEELLLLFELCPEGSLAEYLVGRRAWARPLDGDGVLAIFTQVCGGLAHLHAHGWAHCDVKPENLLLSATGWKLCDFGSVRDAPFRYVDGVTSPPELSEAEERIHRTSTPQYRPPEMYDLRAGEPVFTPADVWAVGVLLRSLFGTAGEERLGCLGFEPAKQLSGVVCADQVCTDKEALRPVHAWACADLSFEAHSLQSLELSFWRRRRWAPHSLVGRATEAPPADQPAAAEEEPSWATF</sequence>
<feature type="binding site" evidence="9">
    <location>
        <position position="105"/>
    </location>
    <ligand>
        <name>ATP</name>
        <dbReference type="ChEBI" id="CHEBI:30616"/>
    </ligand>
</feature>
<protein>
    <recommendedName>
        <fullName evidence="1">non-specific serine/threonine protein kinase</fullName>
        <ecNumber evidence="1">2.7.11.1</ecNumber>
    </recommendedName>
</protein>
<evidence type="ECO:0000256" key="7">
    <source>
        <dbReference type="ARBA" id="ARBA00047899"/>
    </source>
</evidence>
<dbReference type="EnsemblProtists" id="EOD18026">
    <property type="protein sequence ID" value="EOD18026"/>
    <property type="gene ID" value="EMIHUDRAFT_196055"/>
</dbReference>
<evidence type="ECO:0000256" key="3">
    <source>
        <dbReference type="ARBA" id="ARBA00022679"/>
    </source>
</evidence>
<evidence type="ECO:0000313" key="12">
    <source>
        <dbReference type="EnsemblProtists" id="EOD18026"/>
    </source>
</evidence>
<keyword evidence="6 9" id="KW-0067">ATP-binding</keyword>
<feature type="compositionally biased region" description="Low complexity" evidence="10">
    <location>
        <begin position="368"/>
        <end position="379"/>
    </location>
</feature>
<dbReference type="SMART" id="SM00220">
    <property type="entry name" value="S_TKc"/>
    <property type="match status" value="1"/>
</dbReference>
<evidence type="ECO:0000259" key="11">
    <source>
        <dbReference type="PROSITE" id="PS50011"/>
    </source>
</evidence>
<evidence type="ECO:0000313" key="13">
    <source>
        <dbReference type="Proteomes" id="UP000013827"/>
    </source>
</evidence>
<dbReference type="EC" id="2.7.11.1" evidence="1"/>
<evidence type="ECO:0000256" key="4">
    <source>
        <dbReference type="ARBA" id="ARBA00022741"/>
    </source>
</evidence>
<dbReference type="InterPro" id="IPR011009">
    <property type="entry name" value="Kinase-like_dom_sf"/>
</dbReference>
<accession>A0A0D3J3E1</accession>
<evidence type="ECO:0000256" key="2">
    <source>
        <dbReference type="ARBA" id="ARBA00022527"/>
    </source>
</evidence>
<keyword evidence="5" id="KW-0418">Kinase</keyword>
<dbReference type="Pfam" id="PF00069">
    <property type="entry name" value="Pkinase"/>
    <property type="match status" value="1"/>
</dbReference>
<dbReference type="PROSITE" id="PS50011">
    <property type="entry name" value="PROTEIN_KINASE_DOM"/>
    <property type="match status" value="1"/>
</dbReference>
<evidence type="ECO:0000256" key="5">
    <source>
        <dbReference type="ARBA" id="ARBA00022777"/>
    </source>
</evidence>
<evidence type="ECO:0000256" key="6">
    <source>
        <dbReference type="ARBA" id="ARBA00022840"/>
    </source>
</evidence>
<feature type="domain" description="Protein kinase" evidence="11">
    <location>
        <begin position="73"/>
        <end position="389"/>
    </location>
</feature>
<feature type="region of interest" description="Disordered" evidence="10">
    <location>
        <begin position="367"/>
        <end position="389"/>
    </location>
</feature>
<dbReference type="GO" id="GO:0005737">
    <property type="term" value="C:cytoplasm"/>
    <property type="evidence" value="ECO:0007669"/>
    <property type="project" value="TreeGrafter"/>
</dbReference>
<dbReference type="GeneID" id="19046027"/>
<feature type="compositionally biased region" description="Acidic residues" evidence="10">
    <location>
        <begin position="380"/>
        <end position="389"/>
    </location>
</feature>
<organism evidence="12 13">
    <name type="scientific">Emiliania huxleyi (strain CCMP1516)</name>
    <dbReference type="NCBI Taxonomy" id="280463"/>
    <lineage>
        <taxon>Eukaryota</taxon>
        <taxon>Haptista</taxon>
        <taxon>Haptophyta</taxon>
        <taxon>Prymnesiophyceae</taxon>
        <taxon>Isochrysidales</taxon>
        <taxon>Noelaerhabdaceae</taxon>
        <taxon>Emiliania</taxon>
    </lineage>
</organism>
<reference evidence="12" key="2">
    <citation type="submission" date="2024-10" db="UniProtKB">
        <authorList>
            <consortium name="EnsemblProtists"/>
        </authorList>
    </citation>
    <scope>IDENTIFICATION</scope>
</reference>
<evidence type="ECO:0000256" key="8">
    <source>
        <dbReference type="ARBA" id="ARBA00048679"/>
    </source>
</evidence>
<name>A0A0D3J3E1_EMIH1</name>
<dbReference type="InterPro" id="IPR000719">
    <property type="entry name" value="Prot_kinase_dom"/>
</dbReference>
<evidence type="ECO:0000256" key="1">
    <source>
        <dbReference type="ARBA" id="ARBA00012513"/>
    </source>
</evidence>